<proteinExistence type="inferred from homology"/>
<evidence type="ECO:0000313" key="3">
    <source>
        <dbReference type="EMBL" id="CAH1242853.1"/>
    </source>
</evidence>
<dbReference type="InterPro" id="IPR038586">
    <property type="entry name" value="Tctex-1-like_sf"/>
</dbReference>
<evidence type="ECO:0000256" key="2">
    <source>
        <dbReference type="SAM" id="MobiDB-lite"/>
    </source>
</evidence>
<reference evidence="3" key="1">
    <citation type="submission" date="2022-01" db="EMBL/GenBank/DDBJ databases">
        <authorList>
            <person name="Braso-Vives M."/>
        </authorList>
    </citation>
    <scope>NUCLEOTIDE SEQUENCE</scope>
</reference>
<dbReference type="GO" id="GO:0005737">
    <property type="term" value="C:cytoplasm"/>
    <property type="evidence" value="ECO:0007669"/>
    <property type="project" value="TreeGrafter"/>
</dbReference>
<dbReference type="GO" id="GO:0045505">
    <property type="term" value="F:dynein intermediate chain binding"/>
    <property type="evidence" value="ECO:0007669"/>
    <property type="project" value="TreeGrafter"/>
</dbReference>
<sequence>MLFNARRVNGSGEQRTGARLSGKPFVTFGSPCHLLTREDPKGYRVARGRGKTSIQISLVAHRVVDVGMDFAKLRTSSFGTDVDNQRKPRSISTVSFMDEPSHTDELHPPMKLENTYQMSPTKRFPVSTVRSILKDVLHNYLQEEKYEPELCRQMTKTISEVIKARVKDLMVPRYKIICLIHIGQLNNQGLRIGSRCLWDANNDTFATQDFQNGSLYAVATVYGVYYE</sequence>
<protein>
    <submittedName>
        <fullName evidence="3">TCTEX1D1 protein</fullName>
    </submittedName>
</protein>
<accession>A0A8J9YWD3</accession>
<dbReference type="GO" id="GO:0005868">
    <property type="term" value="C:cytoplasmic dynein complex"/>
    <property type="evidence" value="ECO:0007669"/>
    <property type="project" value="TreeGrafter"/>
</dbReference>
<evidence type="ECO:0000256" key="1">
    <source>
        <dbReference type="ARBA" id="ARBA00005361"/>
    </source>
</evidence>
<dbReference type="CDD" id="cd21458">
    <property type="entry name" value="DLC-like_TCTEX1D1"/>
    <property type="match status" value="1"/>
</dbReference>
<dbReference type="PANTHER" id="PTHR21255:SF65">
    <property type="entry name" value="TCTEX1 DOMAIN-CONTAINING PROTEIN 2"/>
    <property type="match status" value="1"/>
</dbReference>
<gene>
    <name evidence="3" type="primary">TCTEX1D1</name>
    <name evidence="3" type="ORF">BLAG_LOCUS6052</name>
</gene>
<feature type="region of interest" description="Disordered" evidence="2">
    <location>
        <begin position="1"/>
        <end position="22"/>
    </location>
</feature>
<evidence type="ECO:0000313" key="4">
    <source>
        <dbReference type="Proteomes" id="UP000838412"/>
    </source>
</evidence>
<dbReference type="AlphaFoldDB" id="A0A8J9YWD3"/>
<comment type="similarity">
    <text evidence="1">Belongs to the dynein light chain Tctex-type family.</text>
</comment>
<dbReference type="EMBL" id="OV696698">
    <property type="protein sequence ID" value="CAH1242853.1"/>
    <property type="molecule type" value="Genomic_DNA"/>
</dbReference>
<dbReference type="InterPro" id="IPR005334">
    <property type="entry name" value="Tctex-1-like"/>
</dbReference>
<dbReference type="FunFam" id="3.30.1140.40:FF:000003">
    <property type="entry name" value="tctex1 domain-containing protein 2"/>
    <property type="match status" value="1"/>
</dbReference>
<dbReference type="PANTHER" id="PTHR21255">
    <property type="entry name" value="T-COMPLEX-ASSOCIATED-TESTIS-EXPRESSED 1/ DYNEIN LIGHT CHAIN"/>
    <property type="match status" value="1"/>
</dbReference>
<keyword evidence="4" id="KW-1185">Reference proteome</keyword>
<dbReference type="Proteomes" id="UP000838412">
    <property type="component" value="Chromosome 13"/>
</dbReference>
<dbReference type="Gene3D" id="3.30.1140.40">
    <property type="entry name" value="Tctex-1"/>
    <property type="match status" value="1"/>
</dbReference>
<dbReference type="GO" id="GO:0007018">
    <property type="term" value="P:microtubule-based movement"/>
    <property type="evidence" value="ECO:0007669"/>
    <property type="project" value="TreeGrafter"/>
</dbReference>
<organism evidence="3 4">
    <name type="scientific">Branchiostoma lanceolatum</name>
    <name type="common">Common lancelet</name>
    <name type="synonym">Amphioxus lanceolatum</name>
    <dbReference type="NCBI Taxonomy" id="7740"/>
    <lineage>
        <taxon>Eukaryota</taxon>
        <taxon>Metazoa</taxon>
        <taxon>Chordata</taxon>
        <taxon>Cephalochordata</taxon>
        <taxon>Leptocardii</taxon>
        <taxon>Amphioxiformes</taxon>
        <taxon>Branchiostomatidae</taxon>
        <taxon>Branchiostoma</taxon>
    </lineage>
</organism>
<dbReference type="Pfam" id="PF03645">
    <property type="entry name" value="Tctex-1"/>
    <property type="match status" value="1"/>
</dbReference>
<name>A0A8J9YWD3_BRALA</name>
<dbReference type="OrthoDB" id="10248487at2759"/>